<dbReference type="InterPro" id="IPR039270">
    <property type="entry name" value="ZNF469"/>
</dbReference>
<dbReference type="AlphaFoldDB" id="A0A4Z2C8S4"/>
<dbReference type="PANTHER" id="PTHR21465:SF2">
    <property type="entry name" value="ZINC FINGER PROTEIN 469"/>
    <property type="match status" value="1"/>
</dbReference>
<gene>
    <name evidence="2" type="ORF">fugu_011832</name>
</gene>
<sequence>MMSHLQAKQLPPQKACRARTFCVPEMNQRIAAARTVMPLQLNSPPSKKEADSTIDRDTKRKTVEEPAAPQLGLSDSCTFEKQSVHMVKESISLASYIDPHKTVSLCSSLMDEVCLSPAASQGQIIPKDALHIMNYGLDQEQSLIKSPLSFDTSSMFEDLTGFESCLYPDMPIQKEGFHSMENIVDKKEVFVSSFSPFLEHRDWNLMVTPVLPDEVSQYKGNPEKSSEKKQDYNHIPLSLPEKIIDYSTNLHSCTSEDELEIKRIVNELENQLQTTKKESPPLIAQDVPKLVKMSKFSPLRLDDVSANEGSGLDISCPVQTIDVQVASLHSEPFTAPVDQSIPI</sequence>
<keyword evidence="3" id="KW-1185">Reference proteome</keyword>
<evidence type="ECO:0000313" key="3">
    <source>
        <dbReference type="Proteomes" id="UP000516260"/>
    </source>
</evidence>
<feature type="compositionally biased region" description="Basic and acidic residues" evidence="1">
    <location>
        <begin position="46"/>
        <end position="64"/>
    </location>
</feature>
<protein>
    <submittedName>
        <fullName evidence="2">Uncharacterized protein</fullName>
    </submittedName>
</protein>
<accession>A0A4Z2C8S4</accession>
<evidence type="ECO:0000256" key="1">
    <source>
        <dbReference type="SAM" id="MobiDB-lite"/>
    </source>
</evidence>
<comment type="caution">
    <text evidence="2">The sequence shown here is derived from an EMBL/GenBank/DDBJ whole genome shotgun (WGS) entry which is preliminary data.</text>
</comment>
<evidence type="ECO:0000313" key="2">
    <source>
        <dbReference type="EMBL" id="TNN00586.1"/>
    </source>
</evidence>
<dbReference type="Proteomes" id="UP000516260">
    <property type="component" value="Chromosome 12"/>
</dbReference>
<organism evidence="2 3">
    <name type="scientific">Takifugu bimaculatus</name>
    <dbReference type="NCBI Taxonomy" id="433685"/>
    <lineage>
        <taxon>Eukaryota</taxon>
        <taxon>Metazoa</taxon>
        <taxon>Chordata</taxon>
        <taxon>Craniata</taxon>
        <taxon>Vertebrata</taxon>
        <taxon>Euteleostomi</taxon>
        <taxon>Actinopterygii</taxon>
        <taxon>Neopterygii</taxon>
        <taxon>Teleostei</taxon>
        <taxon>Neoteleostei</taxon>
        <taxon>Acanthomorphata</taxon>
        <taxon>Eupercaria</taxon>
        <taxon>Tetraodontiformes</taxon>
        <taxon>Tetradontoidea</taxon>
        <taxon>Tetraodontidae</taxon>
        <taxon>Takifugu</taxon>
    </lineage>
</organism>
<reference evidence="2 3" key="1">
    <citation type="submission" date="2019-04" db="EMBL/GenBank/DDBJ databases">
        <title>The sequence and de novo assembly of Takifugu bimaculatus genome using PacBio and Hi-C technologies.</title>
        <authorList>
            <person name="Xu P."/>
            <person name="Liu B."/>
            <person name="Zhou Z."/>
        </authorList>
    </citation>
    <scope>NUCLEOTIDE SEQUENCE [LARGE SCALE GENOMIC DNA]</scope>
    <source>
        <strain evidence="2">TB-2018</strain>
        <tissue evidence="2">Muscle</tissue>
    </source>
</reference>
<feature type="region of interest" description="Disordered" evidence="1">
    <location>
        <begin position="38"/>
        <end position="67"/>
    </location>
</feature>
<name>A0A4Z2C8S4_9TELE</name>
<dbReference type="PANTHER" id="PTHR21465">
    <property type="entry name" value="ZINC FINGER PROTEIN 469"/>
    <property type="match status" value="1"/>
</dbReference>
<dbReference type="EMBL" id="SWLE01000004">
    <property type="protein sequence ID" value="TNN00586.1"/>
    <property type="molecule type" value="Genomic_DNA"/>
</dbReference>
<proteinExistence type="predicted"/>